<protein>
    <submittedName>
        <fullName evidence="2">Uncharacterized protein</fullName>
    </submittedName>
</protein>
<proteinExistence type="predicted"/>
<sequence>MDSRAVIDDDRTTPDATGTPFGLRFARTPRAGVALDLDHVRYDEHRQRSLAADGDRWLPLIDHRLAQTLQTSGESPREDEIFDKSFA</sequence>
<reference evidence="2 3" key="1">
    <citation type="submission" date="2020-08" db="EMBL/GenBank/DDBJ databases">
        <title>Whole genome shotgun sequence of Actinocatenispora thailandica NBRC 105041.</title>
        <authorList>
            <person name="Komaki H."/>
            <person name="Tamura T."/>
        </authorList>
    </citation>
    <scope>NUCLEOTIDE SEQUENCE [LARGE SCALE GENOMIC DNA]</scope>
    <source>
        <strain evidence="2 3">NBRC 105041</strain>
    </source>
</reference>
<keyword evidence="3" id="KW-1185">Reference proteome</keyword>
<dbReference type="Proteomes" id="UP000611640">
    <property type="component" value="Chromosome"/>
</dbReference>
<evidence type="ECO:0000313" key="3">
    <source>
        <dbReference type="Proteomes" id="UP000611640"/>
    </source>
</evidence>
<dbReference type="EMBL" id="AP023355">
    <property type="protein sequence ID" value="BCJ39115.1"/>
    <property type="molecule type" value="Genomic_DNA"/>
</dbReference>
<dbReference type="RefSeq" id="WP_203965033.1">
    <property type="nucleotide sequence ID" value="NZ_AP023355.1"/>
</dbReference>
<feature type="region of interest" description="Disordered" evidence="1">
    <location>
        <begin position="1"/>
        <end position="23"/>
    </location>
</feature>
<dbReference type="AlphaFoldDB" id="A0A7R7DWD9"/>
<evidence type="ECO:0000256" key="1">
    <source>
        <dbReference type="SAM" id="MobiDB-lite"/>
    </source>
</evidence>
<accession>A0A7R7DWD9</accession>
<name>A0A7R7DWD9_9ACTN</name>
<gene>
    <name evidence="2" type="ORF">Athai_66180</name>
</gene>
<dbReference type="KEGG" id="atl:Athai_66180"/>
<evidence type="ECO:0000313" key="2">
    <source>
        <dbReference type="EMBL" id="BCJ39115.1"/>
    </source>
</evidence>
<organism evidence="2 3">
    <name type="scientific">Actinocatenispora thailandica</name>
    <dbReference type="NCBI Taxonomy" id="227318"/>
    <lineage>
        <taxon>Bacteria</taxon>
        <taxon>Bacillati</taxon>
        <taxon>Actinomycetota</taxon>
        <taxon>Actinomycetes</taxon>
        <taxon>Micromonosporales</taxon>
        <taxon>Micromonosporaceae</taxon>
        <taxon>Actinocatenispora</taxon>
    </lineage>
</organism>
<feature type="compositionally biased region" description="Basic and acidic residues" evidence="1">
    <location>
        <begin position="1"/>
        <end position="13"/>
    </location>
</feature>